<dbReference type="InterPro" id="IPR002838">
    <property type="entry name" value="AIM24"/>
</dbReference>
<dbReference type="PANTHER" id="PTHR43657:SF1">
    <property type="entry name" value="ALTERED INHERITANCE OF MITOCHONDRIA PROTEIN 24, MITOCHONDRIAL"/>
    <property type="match status" value="1"/>
</dbReference>
<gene>
    <name evidence="1" type="ORF">HIJ39_03695</name>
</gene>
<organism evidence="1 2">
    <name type="scientific">Sulfobacillus harzensis</name>
    <dbReference type="NCBI Taxonomy" id="2729629"/>
    <lineage>
        <taxon>Bacteria</taxon>
        <taxon>Bacillati</taxon>
        <taxon>Bacillota</taxon>
        <taxon>Clostridia</taxon>
        <taxon>Eubacteriales</taxon>
        <taxon>Clostridiales Family XVII. Incertae Sedis</taxon>
        <taxon>Sulfobacillus</taxon>
    </lineage>
</organism>
<dbReference type="SUPFAM" id="SSF51219">
    <property type="entry name" value="TRAP-like"/>
    <property type="match status" value="1"/>
</dbReference>
<dbReference type="EMBL" id="JABBVZ010000008">
    <property type="protein sequence ID" value="NMP21461.1"/>
    <property type="molecule type" value="Genomic_DNA"/>
</dbReference>
<dbReference type="Pfam" id="PF01987">
    <property type="entry name" value="AIM24"/>
    <property type="match status" value="1"/>
</dbReference>
<dbReference type="InterPro" id="IPR036983">
    <property type="entry name" value="AIM24_sf"/>
</dbReference>
<keyword evidence="2" id="KW-1185">Reference proteome</keyword>
<sequence length="231" mass="25040">MEFRELPGERGLRSLDDIEFSVRGSLAPAVEWILDGSYTLFFEHYVLMYRDPNVAISGSIPKGAMKRMIGKMPIILARASGRGRVALGRGAAGEIVGVPIAPGQTLEVREHQFLAATDTLSYGFTRVRGLANLLFGGNGFFVDTFHAGREAGVVWVHVHGNAIEVELGPGEHLDVEPSRWCYKDPSVKMTTVPINVSAGLFASSSFALNRFTGPGRVGLQTMGVYLETDSP</sequence>
<proteinExistence type="predicted"/>
<reference evidence="1 2" key="1">
    <citation type="submission" date="2020-04" db="EMBL/GenBank/DDBJ databases">
        <authorList>
            <person name="Zhang R."/>
            <person name="Schippers A."/>
        </authorList>
    </citation>
    <scope>NUCLEOTIDE SEQUENCE [LARGE SCALE GENOMIC DNA]</scope>
    <source>
        <strain evidence="1 2">DSM 109850</strain>
    </source>
</reference>
<protein>
    <submittedName>
        <fullName evidence="1">AIM24 family protein</fullName>
    </submittedName>
</protein>
<evidence type="ECO:0000313" key="1">
    <source>
        <dbReference type="EMBL" id="NMP21461.1"/>
    </source>
</evidence>
<name>A0A7Y0L2D5_9FIRM</name>
<dbReference type="AlphaFoldDB" id="A0A7Y0L2D5"/>
<evidence type="ECO:0000313" key="2">
    <source>
        <dbReference type="Proteomes" id="UP000533476"/>
    </source>
</evidence>
<dbReference type="RefSeq" id="WP_169096837.1">
    <property type="nucleotide sequence ID" value="NZ_JABBVZ010000008.1"/>
</dbReference>
<accession>A0A7Y0L2D5</accession>
<dbReference type="Proteomes" id="UP000533476">
    <property type="component" value="Unassembled WGS sequence"/>
</dbReference>
<comment type="caution">
    <text evidence="1">The sequence shown here is derived from an EMBL/GenBank/DDBJ whole genome shotgun (WGS) entry which is preliminary data.</text>
</comment>
<dbReference type="InterPro" id="IPR016031">
    <property type="entry name" value="Trp_RNA-bd_attenuator-like_dom"/>
</dbReference>
<dbReference type="PANTHER" id="PTHR43657">
    <property type="entry name" value="TRYPTOPHAN RNA-BINDING ATTENUATOR PROTEIN-LIKE PROTEIN"/>
    <property type="match status" value="1"/>
</dbReference>
<dbReference type="Gene3D" id="3.60.160.10">
    <property type="entry name" value="Mitochondrial biogenesis AIM24"/>
    <property type="match status" value="1"/>
</dbReference>